<evidence type="ECO:0000313" key="2">
    <source>
        <dbReference type="WBParaSite" id="Hba_07320"/>
    </source>
</evidence>
<accession>A0A1I7WQA3</accession>
<evidence type="ECO:0000313" key="1">
    <source>
        <dbReference type="Proteomes" id="UP000095283"/>
    </source>
</evidence>
<name>A0A1I7WQA3_HETBA</name>
<dbReference type="AlphaFoldDB" id="A0A1I7WQA3"/>
<dbReference type="WBParaSite" id="Hba_07320">
    <property type="protein sequence ID" value="Hba_07320"/>
    <property type="gene ID" value="Hba_07320"/>
</dbReference>
<keyword evidence="1" id="KW-1185">Reference proteome</keyword>
<proteinExistence type="predicted"/>
<protein>
    <submittedName>
        <fullName evidence="2">Uncharacterized protein</fullName>
    </submittedName>
</protein>
<reference evidence="2" key="1">
    <citation type="submission" date="2016-11" db="UniProtKB">
        <authorList>
            <consortium name="WormBaseParasite"/>
        </authorList>
    </citation>
    <scope>IDENTIFICATION</scope>
</reference>
<dbReference type="Proteomes" id="UP000095283">
    <property type="component" value="Unplaced"/>
</dbReference>
<sequence length="136" mass="15228">MRVNILVLVSDDFNPEEKINCGIKHSYAYCTSQYRKQATPSLLNKYGDVHLRAGGNYLGYRRRQMGRIPVILSEFRKQVFAFVGLRRGSILIEKYTSTVYRNPLAVRSNGAGKSPLIGVETRICISSASPDPSTNV</sequence>
<organism evidence="1 2">
    <name type="scientific">Heterorhabditis bacteriophora</name>
    <name type="common">Entomopathogenic nematode worm</name>
    <dbReference type="NCBI Taxonomy" id="37862"/>
    <lineage>
        <taxon>Eukaryota</taxon>
        <taxon>Metazoa</taxon>
        <taxon>Ecdysozoa</taxon>
        <taxon>Nematoda</taxon>
        <taxon>Chromadorea</taxon>
        <taxon>Rhabditida</taxon>
        <taxon>Rhabditina</taxon>
        <taxon>Rhabditomorpha</taxon>
        <taxon>Strongyloidea</taxon>
        <taxon>Heterorhabditidae</taxon>
        <taxon>Heterorhabditis</taxon>
    </lineage>
</organism>